<dbReference type="Proteomes" id="UP000290204">
    <property type="component" value="Unassembled WGS sequence"/>
</dbReference>
<gene>
    <name evidence="1" type="ORF">ESA94_14825</name>
</gene>
<organism evidence="1 2">
    <name type="scientific">Lacibacter luteus</name>
    <dbReference type="NCBI Taxonomy" id="2508719"/>
    <lineage>
        <taxon>Bacteria</taxon>
        <taxon>Pseudomonadati</taxon>
        <taxon>Bacteroidota</taxon>
        <taxon>Chitinophagia</taxon>
        <taxon>Chitinophagales</taxon>
        <taxon>Chitinophagaceae</taxon>
        <taxon>Lacibacter</taxon>
    </lineage>
</organism>
<proteinExistence type="predicted"/>
<dbReference type="RefSeq" id="WP_129131707.1">
    <property type="nucleotide sequence ID" value="NZ_SDHW01000004.1"/>
</dbReference>
<reference evidence="1 2" key="1">
    <citation type="submission" date="2019-01" db="EMBL/GenBank/DDBJ databases">
        <title>Lacibacter sp. strain TTM-7.</title>
        <authorList>
            <person name="Chen W.-M."/>
        </authorList>
    </citation>
    <scope>NUCLEOTIDE SEQUENCE [LARGE SCALE GENOMIC DNA]</scope>
    <source>
        <strain evidence="1 2">TTM-7</strain>
    </source>
</reference>
<keyword evidence="2" id="KW-1185">Reference proteome</keyword>
<dbReference type="EMBL" id="SDHW01000004">
    <property type="protein sequence ID" value="RXK59404.1"/>
    <property type="molecule type" value="Genomic_DNA"/>
</dbReference>
<name>A0A4V1M7D9_9BACT</name>
<evidence type="ECO:0000313" key="1">
    <source>
        <dbReference type="EMBL" id="RXK59404.1"/>
    </source>
</evidence>
<sequence length="264" mass="30478">MKMQLTIFLLVYSLIGNAQLITIDTFFANTSSKQFFKQNTLVEKISFSNYADGSKHIDVYRKGIWQADSYNYSIPNSYESYDLNFIGDNYFFQKKYGTIRFPDREIDSLSKNKCSEFPYVRGIIYPDSIRCKIEFQCPVEIKNDSDEIVFTKVEVPWGYEGGVKALQQKIQSAYQNKYVKSQHSSADSAFLFSILVDSKSSCLLRIELTQGNYSSFAQFFIDELRTACQWKPNLQGGRAVRSFTKVFVRLNKNQTITVAMPNEE</sequence>
<dbReference type="AlphaFoldDB" id="A0A4V1M7D9"/>
<accession>A0A4V1M7D9</accession>
<evidence type="ECO:0000313" key="2">
    <source>
        <dbReference type="Proteomes" id="UP000290204"/>
    </source>
</evidence>
<protein>
    <submittedName>
        <fullName evidence="1">Uncharacterized protein</fullName>
    </submittedName>
</protein>
<comment type="caution">
    <text evidence="1">The sequence shown here is derived from an EMBL/GenBank/DDBJ whole genome shotgun (WGS) entry which is preliminary data.</text>
</comment>
<dbReference type="OrthoDB" id="762278at2"/>